<dbReference type="RefSeq" id="WP_107152664.1">
    <property type="nucleotide sequence ID" value="NZ_PYUC01000011.1"/>
</dbReference>
<evidence type="ECO:0000313" key="2">
    <source>
        <dbReference type="EMBL" id="PTB18606.1"/>
    </source>
</evidence>
<dbReference type="AlphaFoldDB" id="A0A2T3XQ03"/>
<sequence>MDIDPTQATQTQRLANVRDSQRTPSAHEVDAFTQALFGAARQLPEDVVTSGLNQTSTGVDTAIRNAREPSVVEKGPIEMLTAQSTLLRAIVEVDLTAKVAGAVSQGINKLTSMQ</sequence>
<evidence type="ECO:0000313" key="3">
    <source>
        <dbReference type="Proteomes" id="UP000240638"/>
    </source>
</evidence>
<name>A0A2T3XQ03_9BURK</name>
<reference evidence="2 3" key="1">
    <citation type="submission" date="2018-03" db="EMBL/GenBank/DDBJ databases">
        <title>Whole genome analyses suggest that Burkholderia sensu lato contains two further novel genera in the rhizoxinica-symbiotica group Mycetohabitans gen. nov., and Trinickia gen. nov.: implications for the evolution of diazotrophy and nodulation in the Burkholderiaceae.</title>
        <authorList>
            <person name="Estrada De Los Santos P."/>
            <person name="Palmer M."/>
            <person name="Chavez-Ramirez B."/>
            <person name="Steenkamp E.T."/>
            <person name="Hirsch A.M."/>
            <person name="Manyaka P."/>
            <person name="Maluk M."/>
            <person name="Lafos M."/>
            <person name="Crook M."/>
            <person name="Gross E."/>
            <person name="Simon M.F."/>
            <person name="Bueno Dos Reis Junior F."/>
            <person name="Poole P.S."/>
            <person name="Venter S.N."/>
            <person name="James E.K."/>
        </authorList>
    </citation>
    <scope>NUCLEOTIDE SEQUENCE [LARGE SCALE GENOMIC DNA]</scope>
    <source>
        <strain evidence="2 3">JPY-366</strain>
    </source>
</reference>
<organism evidence="2 3">
    <name type="scientific">Trinickia symbiotica</name>
    <dbReference type="NCBI Taxonomy" id="863227"/>
    <lineage>
        <taxon>Bacteria</taxon>
        <taxon>Pseudomonadati</taxon>
        <taxon>Pseudomonadota</taxon>
        <taxon>Betaproteobacteria</taxon>
        <taxon>Burkholderiales</taxon>
        <taxon>Burkholderiaceae</taxon>
        <taxon>Trinickia</taxon>
    </lineage>
</organism>
<accession>A0A2T3XQ03</accession>
<feature type="region of interest" description="Disordered" evidence="1">
    <location>
        <begin position="1"/>
        <end position="26"/>
    </location>
</feature>
<dbReference type="Pfam" id="PF17001">
    <property type="entry name" value="T3SS_basalb_I"/>
    <property type="match status" value="1"/>
</dbReference>
<feature type="compositionally biased region" description="Polar residues" evidence="1">
    <location>
        <begin position="1"/>
        <end position="14"/>
    </location>
</feature>
<proteinExistence type="predicted"/>
<dbReference type="Proteomes" id="UP000240638">
    <property type="component" value="Unassembled WGS sequence"/>
</dbReference>
<comment type="caution">
    <text evidence="2">The sequence shown here is derived from an EMBL/GenBank/DDBJ whole genome shotgun (WGS) entry which is preliminary data.</text>
</comment>
<dbReference type="InterPro" id="IPR012670">
    <property type="entry name" value="T3SS_YscI/HrpB"/>
</dbReference>
<dbReference type="GO" id="GO:0030254">
    <property type="term" value="P:protein secretion by the type III secretion system"/>
    <property type="evidence" value="ECO:0007669"/>
    <property type="project" value="InterPro"/>
</dbReference>
<evidence type="ECO:0000256" key="1">
    <source>
        <dbReference type="SAM" id="MobiDB-lite"/>
    </source>
</evidence>
<dbReference type="NCBIfam" id="TIGR02497">
    <property type="entry name" value="yscI_hrpB_dom"/>
    <property type="match status" value="1"/>
</dbReference>
<dbReference type="EMBL" id="PYUC01000011">
    <property type="protein sequence ID" value="PTB18606.1"/>
    <property type="molecule type" value="Genomic_DNA"/>
</dbReference>
<protein>
    <submittedName>
        <fullName evidence="2">EscI/YscI/HrpB family type III secretion system inner rod protein</fullName>
    </submittedName>
</protein>
<gene>
    <name evidence="2" type="ORF">C9I57_21555</name>
</gene>